<sequence length="199" mass="22766">MKVPLLLDLQVCTRFLLRFCSHFHPCHTTWFIALGVALTGMTKGNIRLAVRKANKEKENEGSTQAKEASKCFSVFMYVGGAEDESDESKFEVNGDEDDESFGDEEDNKQALSQKTRLKLGQKEERGNVSLFSFLVYRLILREGMEGEEVERLQTHEQKMADYNKNLIFIRSSILNTSQGFRVRLETHSSIIYQVEKAVN</sequence>
<dbReference type="EMBL" id="OU503053">
    <property type="protein sequence ID" value="CAI9781926.1"/>
    <property type="molecule type" value="Genomic_DNA"/>
</dbReference>
<evidence type="ECO:0000256" key="1">
    <source>
        <dbReference type="SAM" id="MobiDB-lite"/>
    </source>
</evidence>
<accession>A0AAD2A8W2</accession>
<name>A0AAD2A8W2_9LAMI</name>
<evidence type="ECO:0000313" key="3">
    <source>
        <dbReference type="Proteomes" id="UP000834106"/>
    </source>
</evidence>
<reference evidence="2" key="1">
    <citation type="submission" date="2023-05" db="EMBL/GenBank/DDBJ databases">
        <authorList>
            <person name="Huff M."/>
        </authorList>
    </citation>
    <scope>NUCLEOTIDE SEQUENCE</scope>
</reference>
<keyword evidence="3" id="KW-1185">Reference proteome</keyword>
<gene>
    <name evidence="2" type="ORF">FPE_LOCUS29356</name>
</gene>
<protein>
    <submittedName>
        <fullName evidence="2">Uncharacterized protein</fullName>
    </submittedName>
</protein>
<dbReference type="AlphaFoldDB" id="A0AAD2A8W2"/>
<feature type="region of interest" description="Disordered" evidence="1">
    <location>
        <begin position="83"/>
        <end position="109"/>
    </location>
</feature>
<feature type="compositionally biased region" description="Acidic residues" evidence="1">
    <location>
        <begin position="93"/>
        <end position="106"/>
    </location>
</feature>
<proteinExistence type="predicted"/>
<evidence type="ECO:0000313" key="2">
    <source>
        <dbReference type="EMBL" id="CAI9781926.1"/>
    </source>
</evidence>
<organism evidence="2 3">
    <name type="scientific">Fraxinus pennsylvanica</name>
    <dbReference type="NCBI Taxonomy" id="56036"/>
    <lineage>
        <taxon>Eukaryota</taxon>
        <taxon>Viridiplantae</taxon>
        <taxon>Streptophyta</taxon>
        <taxon>Embryophyta</taxon>
        <taxon>Tracheophyta</taxon>
        <taxon>Spermatophyta</taxon>
        <taxon>Magnoliopsida</taxon>
        <taxon>eudicotyledons</taxon>
        <taxon>Gunneridae</taxon>
        <taxon>Pentapetalae</taxon>
        <taxon>asterids</taxon>
        <taxon>lamiids</taxon>
        <taxon>Lamiales</taxon>
        <taxon>Oleaceae</taxon>
        <taxon>Oleeae</taxon>
        <taxon>Fraxinus</taxon>
    </lineage>
</organism>
<dbReference type="Proteomes" id="UP000834106">
    <property type="component" value="Chromosome 18"/>
</dbReference>